<dbReference type="AlphaFoldDB" id="A0A1I8GLX4"/>
<feature type="region of interest" description="Disordered" evidence="1">
    <location>
        <begin position="122"/>
        <end position="170"/>
    </location>
</feature>
<feature type="compositionally biased region" description="Basic and acidic residues" evidence="1">
    <location>
        <begin position="133"/>
        <end position="170"/>
    </location>
</feature>
<accession>A0A1I8GLX4</accession>
<name>A0A1I8GLX4_9PLAT</name>
<dbReference type="Proteomes" id="UP000095280">
    <property type="component" value="Unplaced"/>
</dbReference>
<evidence type="ECO:0000313" key="4">
    <source>
        <dbReference type="WBParaSite" id="maker-uti_cns_0002302-snap-gene-0.5-mRNA-1"/>
    </source>
</evidence>
<dbReference type="InterPro" id="IPR043454">
    <property type="entry name" value="NPH3/RPT2-like"/>
</dbReference>
<evidence type="ECO:0000313" key="3">
    <source>
        <dbReference type="Proteomes" id="UP000095280"/>
    </source>
</evidence>
<dbReference type="WBParaSite" id="maker-uti_cns_0002302-snap-gene-0.5-mRNA-1">
    <property type="protein sequence ID" value="maker-uti_cns_0002302-snap-gene-0.5-mRNA-1"/>
    <property type="gene ID" value="maker-uti_cns_0002302-snap-gene-0.5"/>
</dbReference>
<keyword evidence="3" id="KW-1185">Reference proteome</keyword>
<protein>
    <submittedName>
        <fullName evidence="4">NPH3 domain-containing protein</fullName>
    </submittedName>
</protein>
<evidence type="ECO:0000256" key="1">
    <source>
        <dbReference type="SAM" id="MobiDB-lite"/>
    </source>
</evidence>
<evidence type="ECO:0000259" key="2">
    <source>
        <dbReference type="PROSITE" id="PS51649"/>
    </source>
</evidence>
<organism evidence="3 4">
    <name type="scientific">Macrostomum lignano</name>
    <dbReference type="NCBI Taxonomy" id="282301"/>
    <lineage>
        <taxon>Eukaryota</taxon>
        <taxon>Metazoa</taxon>
        <taxon>Spiralia</taxon>
        <taxon>Lophotrochozoa</taxon>
        <taxon>Platyhelminthes</taxon>
        <taxon>Rhabditophora</taxon>
        <taxon>Macrostomorpha</taxon>
        <taxon>Macrostomida</taxon>
        <taxon>Macrostomidae</taxon>
        <taxon>Macrostomum</taxon>
    </lineage>
</organism>
<dbReference type="PROSITE" id="PS51649">
    <property type="entry name" value="NPH3"/>
    <property type="match status" value="1"/>
</dbReference>
<dbReference type="Pfam" id="PF03000">
    <property type="entry name" value="NPH3"/>
    <property type="match status" value="1"/>
</dbReference>
<proteinExistence type="predicted"/>
<dbReference type="InterPro" id="IPR027356">
    <property type="entry name" value="NPH3_dom"/>
</dbReference>
<dbReference type="PANTHER" id="PTHR32370">
    <property type="entry name" value="OS12G0117600 PROTEIN"/>
    <property type="match status" value="1"/>
</dbReference>
<feature type="domain" description="NPH3" evidence="2">
    <location>
        <begin position="261"/>
        <end position="358"/>
    </location>
</feature>
<reference evidence="4" key="1">
    <citation type="submission" date="2016-11" db="UniProtKB">
        <authorList>
            <consortium name="WormBaseParasite"/>
        </authorList>
    </citation>
    <scope>IDENTIFICATION</scope>
</reference>
<sequence length="373" mass="41406">RCLAALLDIWHRAEASAAAAAALSSDSDERFYRHHHHYRVFSSPYSSRQQQQQQRDTENHLLSLPLPRFLQLIQAVCPSDSSSAAAATTTEDELNAETNAHLRRRPLAELAARYLDQAFSQHLNPPQQAPTPPEREADAEKDDHKDQEEDHDDRLDKQADEKSSEQLTRESGVEVLDRVILALPADTPLSESINADWIRRALRVSETASPECRAKLLQLAGGALHRFTQDELRDTPAPVLCEIVENTVKNDGVVPEVLSCVIDCHLLDLARAGGLPVADFIKLAASMPPDYRTSHDTLYEAAEALLSADPSPPESERQQVFDALNLNRCSEAILQRALDKGLVPASLVCQAAIDVAKRLRHQLEELEKIKLVS</sequence>